<dbReference type="GO" id="GO:0004523">
    <property type="term" value="F:RNA-DNA hybrid ribonuclease activity"/>
    <property type="evidence" value="ECO:0007669"/>
    <property type="project" value="UniProtKB-EC"/>
</dbReference>
<proteinExistence type="inferred from homology"/>
<dbReference type="AlphaFoldDB" id="A0A5A9PKH5"/>
<feature type="compositionally biased region" description="Polar residues" evidence="4">
    <location>
        <begin position="7"/>
        <end position="25"/>
    </location>
</feature>
<dbReference type="FunFam" id="3.30.70.270:FF:000026">
    <property type="entry name" value="Transposon Ty3-G Gag-Pol polyprotein"/>
    <property type="match status" value="1"/>
</dbReference>
<gene>
    <name evidence="6" type="ORF">E1301_Tti014688</name>
</gene>
<name>A0A5A9PKH5_9TELE</name>
<dbReference type="CDD" id="cd05481">
    <property type="entry name" value="retropepsin_like_LTR_1"/>
    <property type="match status" value="1"/>
</dbReference>
<accession>A0A5A9PKH5</accession>
<dbReference type="GO" id="GO:0003676">
    <property type="term" value="F:nucleic acid binding"/>
    <property type="evidence" value="ECO:0007669"/>
    <property type="project" value="InterPro"/>
</dbReference>
<dbReference type="InterPro" id="IPR050951">
    <property type="entry name" value="Retrovirus_Pol_polyprotein"/>
</dbReference>
<feature type="region of interest" description="Disordered" evidence="4">
    <location>
        <begin position="1"/>
        <end position="42"/>
    </location>
</feature>
<dbReference type="InterPro" id="IPR001584">
    <property type="entry name" value="Integrase_cat-core"/>
</dbReference>
<evidence type="ECO:0000313" key="7">
    <source>
        <dbReference type="Proteomes" id="UP000324632"/>
    </source>
</evidence>
<dbReference type="InterPro" id="IPR000477">
    <property type="entry name" value="RT_dom"/>
</dbReference>
<dbReference type="Gene3D" id="3.30.70.270">
    <property type="match status" value="2"/>
</dbReference>
<dbReference type="Gene3D" id="3.10.10.10">
    <property type="entry name" value="HIV Type 1 Reverse Transcriptase, subunit A, domain 1"/>
    <property type="match status" value="1"/>
</dbReference>
<dbReference type="PROSITE" id="PS50994">
    <property type="entry name" value="INTEGRASE"/>
    <property type="match status" value="1"/>
</dbReference>
<dbReference type="Proteomes" id="UP000324632">
    <property type="component" value="Chromosome 4"/>
</dbReference>
<evidence type="ECO:0000259" key="5">
    <source>
        <dbReference type="PROSITE" id="PS50994"/>
    </source>
</evidence>
<dbReference type="InterPro" id="IPR036397">
    <property type="entry name" value="RNaseH_sf"/>
</dbReference>
<comment type="caution">
    <text evidence="6">The sequence shown here is derived from an EMBL/GenBank/DDBJ whole genome shotgun (WGS) entry which is preliminary data.</text>
</comment>
<dbReference type="PANTHER" id="PTHR37984:SF8">
    <property type="entry name" value="CCHC-TYPE DOMAIN-CONTAINING PROTEIN"/>
    <property type="match status" value="1"/>
</dbReference>
<evidence type="ECO:0000256" key="3">
    <source>
        <dbReference type="ARBA" id="ARBA00039658"/>
    </source>
</evidence>
<organism evidence="6 7">
    <name type="scientific">Triplophysa tibetana</name>
    <dbReference type="NCBI Taxonomy" id="1572043"/>
    <lineage>
        <taxon>Eukaryota</taxon>
        <taxon>Metazoa</taxon>
        <taxon>Chordata</taxon>
        <taxon>Craniata</taxon>
        <taxon>Vertebrata</taxon>
        <taxon>Euteleostomi</taxon>
        <taxon>Actinopterygii</taxon>
        <taxon>Neopterygii</taxon>
        <taxon>Teleostei</taxon>
        <taxon>Ostariophysi</taxon>
        <taxon>Cypriniformes</taxon>
        <taxon>Nemacheilidae</taxon>
        <taxon>Triplophysa</taxon>
    </lineage>
</organism>
<evidence type="ECO:0000256" key="4">
    <source>
        <dbReference type="SAM" id="MobiDB-lite"/>
    </source>
</evidence>
<dbReference type="FunFam" id="1.10.340.70:FF:000003">
    <property type="entry name" value="Protein CBG25708"/>
    <property type="match status" value="1"/>
</dbReference>
<dbReference type="SUPFAM" id="SSF53098">
    <property type="entry name" value="Ribonuclease H-like"/>
    <property type="match status" value="1"/>
</dbReference>
<dbReference type="Gene3D" id="2.40.70.10">
    <property type="entry name" value="Acid Proteases"/>
    <property type="match status" value="1"/>
</dbReference>
<dbReference type="CDD" id="cd01647">
    <property type="entry name" value="RT_LTR"/>
    <property type="match status" value="1"/>
</dbReference>
<dbReference type="Pfam" id="PF00665">
    <property type="entry name" value="rve"/>
    <property type="match status" value="1"/>
</dbReference>
<dbReference type="Pfam" id="PF00078">
    <property type="entry name" value="RVT_1"/>
    <property type="match status" value="1"/>
</dbReference>
<dbReference type="GO" id="GO:0015074">
    <property type="term" value="P:DNA integration"/>
    <property type="evidence" value="ECO:0007669"/>
    <property type="project" value="InterPro"/>
</dbReference>
<keyword evidence="7" id="KW-1185">Reference proteome</keyword>
<dbReference type="InterPro" id="IPR043128">
    <property type="entry name" value="Rev_trsase/Diguanyl_cyclase"/>
</dbReference>
<evidence type="ECO:0000256" key="2">
    <source>
        <dbReference type="ARBA" id="ARBA00012180"/>
    </source>
</evidence>
<dbReference type="CDD" id="cd09274">
    <property type="entry name" value="RNase_HI_RT_Ty3"/>
    <property type="match status" value="1"/>
</dbReference>
<protein>
    <recommendedName>
        <fullName evidence="3">Gypsy retrotransposon integrase-like protein 1</fullName>
        <ecNumber evidence="2">3.1.26.4</ecNumber>
    </recommendedName>
</protein>
<dbReference type="InterPro" id="IPR041577">
    <property type="entry name" value="RT_RNaseH_2"/>
</dbReference>
<evidence type="ECO:0000313" key="6">
    <source>
        <dbReference type="EMBL" id="KAA0722308.1"/>
    </source>
</evidence>
<dbReference type="FunFam" id="3.30.420.10:FF:000063">
    <property type="entry name" value="Retrovirus-related Pol polyprotein from transposon 297-like Protein"/>
    <property type="match status" value="1"/>
</dbReference>
<dbReference type="InterPro" id="IPR043502">
    <property type="entry name" value="DNA/RNA_pol_sf"/>
</dbReference>
<dbReference type="Pfam" id="PF17921">
    <property type="entry name" value="Integrase_H2C2"/>
    <property type="match status" value="1"/>
</dbReference>
<dbReference type="Gene3D" id="3.30.420.10">
    <property type="entry name" value="Ribonuclease H-like superfamily/Ribonuclease H"/>
    <property type="match status" value="1"/>
</dbReference>
<dbReference type="PANTHER" id="PTHR37984">
    <property type="entry name" value="PROTEIN CBG26694"/>
    <property type="match status" value="1"/>
</dbReference>
<dbReference type="Pfam" id="PF17919">
    <property type="entry name" value="RT_RNaseH_2"/>
    <property type="match status" value="1"/>
</dbReference>
<dbReference type="FunFam" id="3.10.20.370:FF:000001">
    <property type="entry name" value="Retrovirus-related Pol polyprotein from transposon 17.6-like protein"/>
    <property type="match status" value="1"/>
</dbReference>
<evidence type="ECO:0000256" key="1">
    <source>
        <dbReference type="ARBA" id="ARBA00010879"/>
    </source>
</evidence>
<dbReference type="InterPro" id="IPR012337">
    <property type="entry name" value="RNaseH-like_sf"/>
</dbReference>
<comment type="similarity">
    <text evidence="1">Belongs to the beta type-B retroviral polymerase family. HERV class-II K(HML-2) pol subfamily.</text>
</comment>
<sequence>MTEENSKTLATPQTGTSVDAVQAVSSKRRQHTRQTPQKEQRDFQAITNCRNFGSSHAAKREKCPAFGQQCHNCKKMNHFSKSCKVRRQFNQKKYNHRRSVHELEVEDSSSHDDTFYVDGIEPGKCVNIVNPPASRLEEGFVTLHINAIPVEIKVDTGAKCNVMPKKLFKRISSGGERPVRLSQTPNLVAYGGSRIETEGLATLMCSLNGQNHSLQFYLVDQDVQPLLGFRACLDMGIVTISPHVHLVDRESSTEEILAEYKDLFTDELGELPVTYSMTVDPNVQSVVRPAHRIPLAMQDCVKAELDQMQSLGVITTVSEPSDWVSSMVVTHKKDKKQLRLCINPKDLNTALKRPHHPMRSVEEVACQMSGATMFSVLDTKNSFWQIRLDHKSSMKTTFSTPFGRYRFLRMPFGINAASEVFQRTMEQLFSGYPCAVIVDDIIIGGCNAAEHDANLKKVLTRTREINLKLNPAKCKFRLNQVSYVGHIFTSDGLKADPAKTKAISEMPAPNDVPGLQRFLGMANYLGKFIPNLSDIATPLRNLTHRETAWCLYQQHQHAFDTLKSCLSNPPVLAYYDVKKPVTLTCDASSYGLGAACLQDCKPVAYSSRRLTDTETRYAQIEKELLAVVFACTKFRDYVYGKPTIVETDHQPLVTILKKPIHTVPARLQRMLLQLQRYDITLVYKKGKQMYLADTLSRVPNTDTPPAMENESFEVMSVSYISTARLEELRRHTAEDEVLQTLSSVIQSGWPAKEHCVRSLVRTFFPYRDELTLDNGIVMKGHKSVIPRSLQKEYISIVHRGHPGVEATKRRARGIIFWPAMTADITAEILSCPVCNSTKPHQQKEPLKLYPVPDFPWSTVAMDMFEWQGKQYQVLVDSYSGWYEIALFHDATTCTVIKKLKKHFSVHGTPHTLISDNARQYTSQRFKDFVKQWDFTHVTSSPEYAQSNGLAERAVRSAKELMEKSHRDGTDVYLNLMNLRNIPRDPTLGSPAERLMSRQTRTTIPIHSKLLEPTPKHTQQITARILNKRNIQKRYYDASSHPLQALKMGQVVRMQTPKGYDRLGVVKEVNREPRSYTVQCKGRTYRRNRRHILPVREPPPSQHNPEDINSQSTNTPTKVSSNSTPCMPQTHPPQPQSISAELIKHSVQSPVKVSNAPHITRSGRMCKPNPRYEK</sequence>
<dbReference type="EMBL" id="SOYY01000004">
    <property type="protein sequence ID" value="KAA0722308.1"/>
    <property type="molecule type" value="Genomic_DNA"/>
</dbReference>
<reference evidence="6 7" key="1">
    <citation type="journal article" date="2019" name="Mol. Ecol. Resour.">
        <title>Chromosome-level genome assembly of Triplophysa tibetana, a fish adapted to the harsh high-altitude environment of the Tibetan Plateau.</title>
        <authorList>
            <person name="Yang X."/>
            <person name="Liu H."/>
            <person name="Ma Z."/>
            <person name="Zou Y."/>
            <person name="Zou M."/>
            <person name="Mao Y."/>
            <person name="Li X."/>
            <person name="Wang H."/>
            <person name="Chen T."/>
            <person name="Wang W."/>
            <person name="Yang R."/>
        </authorList>
    </citation>
    <scope>NUCLEOTIDE SEQUENCE [LARGE SCALE GENOMIC DNA]</scope>
    <source>
        <strain evidence="6">TTIB1903HZAU</strain>
        <tissue evidence="6">Muscle</tissue>
    </source>
</reference>
<feature type="region of interest" description="Disordered" evidence="4">
    <location>
        <begin position="1083"/>
        <end position="1173"/>
    </location>
</feature>
<dbReference type="Gene3D" id="1.10.340.70">
    <property type="match status" value="1"/>
</dbReference>
<feature type="domain" description="Integrase catalytic" evidence="5">
    <location>
        <begin position="851"/>
        <end position="1049"/>
    </location>
</feature>
<feature type="compositionally biased region" description="Basic residues" evidence="4">
    <location>
        <begin position="1083"/>
        <end position="1092"/>
    </location>
</feature>
<dbReference type="EC" id="3.1.26.4" evidence="2"/>
<dbReference type="SUPFAM" id="SSF50630">
    <property type="entry name" value="Acid proteases"/>
    <property type="match status" value="1"/>
</dbReference>
<dbReference type="InterPro" id="IPR021109">
    <property type="entry name" value="Peptidase_aspartic_dom_sf"/>
</dbReference>
<dbReference type="InterPro" id="IPR041588">
    <property type="entry name" value="Integrase_H2C2"/>
</dbReference>
<dbReference type="SUPFAM" id="SSF56672">
    <property type="entry name" value="DNA/RNA polymerases"/>
    <property type="match status" value="1"/>
</dbReference>
<feature type="compositionally biased region" description="Polar residues" evidence="4">
    <location>
        <begin position="1106"/>
        <end position="1126"/>
    </location>
</feature>